<evidence type="ECO:0000313" key="3">
    <source>
        <dbReference type="Proteomes" id="UP000838878"/>
    </source>
</evidence>
<evidence type="ECO:0000313" key="2">
    <source>
        <dbReference type="EMBL" id="CAH0715977.1"/>
    </source>
</evidence>
<protein>
    <submittedName>
        <fullName evidence="2">Uncharacterized protein</fullName>
    </submittedName>
</protein>
<feature type="region of interest" description="Disordered" evidence="1">
    <location>
        <begin position="241"/>
        <end position="302"/>
    </location>
</feature>
<reference evidence="2" key="1">
    <citation type="submission" date="2021-12" db="EMBL/GenBank/DDBJ databases">
        <authorList>
            <person name="Martin H S."/>
        </authorList>
    </citation>
    <scope>NUCLEOTIDE SEQUENCE</scope>
</reference>
<dbReference type="AlphaFoldDB" id="A0A8J9VQ87"/>
<dbReference type="OrthoDB" id="7384554at2759"/>
<proteinExistence type="predicted"/>
<gene>
    <name evidence="2" type="ORF">BINO364_LOCUS2830</name>
</gene>
<keyword evidence="3" id="KW-1185">Reference proteome</keyword>
<feature type="compositionally biased region" description="Basic and acidic residues" evidence="1">
    <location>
        <begin position="265"/>
        <end position="278"/>
    </location>
</feature>
<dbReference type="EMBL" id="OV170231">
    <property type="protein sequence ID" value="CAH0715977.1"/>
    <property type="molecule type" value="Genomic_DNA"/>
</dbReference>
<sequence length="302" mass="35133">MHSDEDSRIEDEDHTETWESKNKDVTMLPFLKKNRYEYTVTQTEKPKPMHPNEMLFPLIYRQSHISSMFKFGEYWYTWSTEKRADGSKAVNYFICYDEPKHCDEVGWERTDMVPKCAFQIEALTSDDRACVNSFGVESHAGSACDGGEQMKVSDIVHSCGPRIRSLWRFLRSSRRPAGSVKPADVNSLVCEDEDECYLSVEYRIHHDRITFSLHEPSRGQTFKSALKRETNDEKVTVLPENYPKFPHKSKKVQDSQKIKKTVRNRKVEGKGVAKDRNDSGYNRRQTKNKIKIKEDISDDVSE</sequence>
<name>A0A8J9VQ87_9NEOP</name>
<feature type="non-terminal residue" evidence="2">
    <location>
        <position position="302"/>
    </location>
</feature>
<evidence type="ECO:0000256" key="1">
    <source>
        <dbReference type="SAM" id="MobiDB-lite"/>
    </source>
</evidence>
<feature type="region of interest" description="Disordered" evidence="1">
    <location>
        <begin position="1"/>
        <end position="20"/>
    </location>
</feature>
<accession>A0A8J9VQ87</accession>
<dbReference type="Proteomes" id="UP000838878">
    <property type="component" value="Chromosome 11"/>
</dbReference>
<organism evidence="2 3">
    <name type="scientific">Brenthis ino</name>
    <name type="common">lesser marbled fritillary</name>
    <dbReference type="NCBI Taxonomy" id="405034"/>
    <lineage>
        <taxon>Eukaryota</taxon>
        <taxon>Metazoa</taxon>
        <taxon>Ecdysozoa</taxon>
        <taxon>Arthropoda</taxon>
        <taxon>Hexapoda</taxon>
        <taxon>Insecta</taxon>
        <taxon>Pterygota</taxon>
        <taxon>Neoptera</taxon>
        <taxon>Endopterygota</taxon>
        <taxon>Lepidoptera</taxon>
        <taxon>Glossata</taxon>
        <taxon>Ditrysia</taxon>
        <taxon>Papilionoidea</taxon>
        <taxon>Nymphalidae</taxon>
        <taxon>Heliconiinae</taxon>
        <taxon>Argynnini</taxon>
        <taxon>Brenthis</taxon>
    </lineage>
</organism>